<dbReference type="InterPro" id="IPR015915">
    <property type="entry name" value="Kelch-typ_b-propeller"/>
</dbReference>
<feature type="region of interest" description="Disordered" evidence="3">
    <location>
        <begin position="785"/>
        <end position="910"/>
    </location>
</feature>
<dbReference type="PANTHER" id="PTHR46093">
    <property type="entry name" value="ACYL-COA-BINDING DOMAIN-CONTAINING PROTEIN 5"/>
    <property type="match status" value="1"/>
</dbReference>
<keyword evidence="5" id="KW-1185">Reference proteome</keyword>
<proteinExistence type="predicted"/>
<dbReference type="OrthoDB" id="10251809at2759"/>
<organism evidence="4 5">
    <name type="scientific">Bodo saltans</name>
    <name type="common">Flagellated protozoan</name>
    <dbReference type="NCBI Taxonomy" id="75058"/>
    <lineage>
        <taxon>Eukaryota</taxon>
        <taxon>Discoba</taxon>
        <taxon>Euglenozoa</taxon>
        <taxon>Kinetoplastea</taxon>
        <taxon>Metakinetoplastina</taxon>
        <taxon>Eubodonida</taxon>
        <taxon>Bodonidae</taxon>
        <taxon>Bodo</taxon>
    </lineage>
</organism>
<feature type="region of interest" description="Disordered" evidence="3">
    <location>
        <begin position="565"/>
        <end position="602"/>
    </location>
</feature>
<feature type="compositionally biased region" description="Polar residues" evidence="3">
    <location>
        <begin position="864"/>
        <end position="880"/>
    </location>
</feature>
<dbReference type="Proteomes" id="UP000051952">
    <property type="component" value="Unassembled WGS sequence"/>
</dbReference>
<feature type="compositionally biased region" description="Polar residues" evidence="3">
    <location>
        <begin position="785"/>
        <end position="803"/>
    </location>
</feature>
<name>A0A0S4KF63_BODSA</name>
<feature type="compositionally biased region" description="Low complexity" evidence="3">
    <location>
        <begin position="472"/>
        <end position="487"/>
    </location>
</feature>
<feature type="compositionally biased region" description="Low complexity" evidence="3">
    <location>
        <begin position="589"/>
        <end position="602"/>
    </location>
</feature>
<evidence type="ECO:0000256" key="1">
    <source>
        <dbReference type="ARBA" id="ARBA00022441"/>
    </source>
</evidence>
<evidence type="ECO:0000256" key="2">
    <source>
        <dbReference type="ARBA" id="ARBA00022737"/>
    </source>
</evidence>
<dbReference type="PANTHER" id="PTHR46093:SF18">
    <property type="entry name" value="FIBRONECTIN TYPE-III DOMAIN-CONTAINING PROTEIN"/>
    <property type="match status" value="1"/>
</dbReference>
<evidence type="ECO:0000256" key="3">
    <source>
        <dbReference type="SAM" id="MobiDB-lite"/>
    </source>
</evidence>
<dbReference type="SUPFAM" id="SSF117281">
    <property type="entry name" value="Kelch motif"/>
    <property type="match status" value="2"/>
</dbReference>
<dbReference type="VEuPathDB" id="TriTrypDB:BSAL_84945"/>
<feature type="compositionally biased region" description="Polar residues" evidence="3">
    <location>
        <begin position="708"/>
        <end position="717"/>
    </location>
</feature>
<feature type="compositionally biased region" description="Polar residues" evidence="3">
    <location>
        <begin position="565"/>
        <end position="576"/>
    </location>
</feature>
<evidence type="ECO:0000313" key="5">
    <source>
        <dbReference type="Proteomes" id="UP000051952"/>
    </source>
</evidence>
<keyword evidence="2" id="KW-0677">Repeat</keyword>
<dbReference type="AlphaFoldDB" id="A0A0S4KF63"/>
<reference evidence="5" key="1">
    <citation type="submission" date="2015-09" db="EMBL/GenBank/DDBJ databases">
        <authorList>
            <consortium name="Pathogen Informatics"/>
        </authorList>
    </citation>
    <scope>NUCLEOTIDE SEQUENCE [LARGE SCALE GENOMIC DNA]</scope>
    <source>
        <strain evidence="5">Lake Konstanz</strain>
    </source>
</reference>
<protein>
    <submittedName>
        <fullName evidence="4">Uncharacterized protein</fullName>
    </submittedName>
</protein>
<keyword evidence="1" id="KW-0880">Kelch repeat</keyword>
<dbReference type="Gene3D" id="2.120.10.80">
    <property type="entry name" value="Kelch-type beta propeller"/>
    <property type="match status" value="2"/>
</dbReference>
<feature type="region of interest" description="Disordered" evidence="3">
    <location>
        <begin position="448"/>
        <end position="488"/>
    </location>
</feature>
<feature type="compositionally biased region" description="Low complexity" evidence="3">
    <location>
        <begin position="830"/>
        <end position="855"/>
    </location>
</feature>
<dbReference type="EMBL" id="CYKH01000991">
    <property type="protein sequence ID" value="CUI14308.1"/>
    <property type="molecule type" value="Genomic_DNA"/>
</dbReference>
<sequence length="910" mass="96147">MRVEGHSVVKFENFLYIFGGFDLESKKETNATYRLDIADIERGLTQSSNDISAAHASYPMAAAAGGENNSAAGLFGGPEGGKAAAMASRAYMYNMMSAAMQQQPAADQAAPAGGISSPFWRGQSAASVSEDVLMYPVNTTGLPPPPRAHHACCMRGPYMVVWGGSQSNTDDESLLGGPTSSSTSSSSSLGVTELFALNLETLVWSTYVVASVAPHVKQQFVPQQRCHATMVCAEDALLLFGGYPTTIQRGEEALGFAPNEWRVFRVSGDGLCERLKNPQARHRHCGDIRLCTRTDVSLRLAVLTPTLTKRSTLFVCITWTSENGDGPSFLKDRAPEHFTALCSTLPKLPVYGGFSSSANEDESFGDPSASPFKGGSTADGANPIVAQLQDVWSFSLETGLWEKIFPSAIGAASRAGGGSGPSWAPPGRSGHASVYHNHRMFVIGGLVEKPDGPSSPARGGTGTAASWNLLQNNNNSGTTGRAAAASSSGGGDLLIFDLHSRRWKAKNIITAKTSVTSSSSVNVPAAPPGNNQQRSIVSIESHHDGTEHAQRESIIDKYLNISASPSSNAVTPNRSTLRGAASGGPRTVGSARAASAQGAAPSPLVVKSNPIGTPASLQQALVSSVFHEAITEQRKRQLIGGERSSSPMRWADDNAAAARRSSSRETDDYADALLGNATVVGNRSPLSTQRSLTNEVLHSYRTPPRGATTDNNTNKNIFGSGGSSSRVVSSPLLMPTSAHPPAAAVPFTRMHQMVSSIAEQQSAADLRWTAAENERRSKLLMQYLTTHGDPSSSPWASMTSHSGLQDDESEGGGARLQHAIRPQDPRMIISGPSSSPLAQSSSFGSSSTRRPSSVSVQAPEQHYTGRTSIPQYQSLPQRAASSEILDSDEMLSSQSHTVQPHPLAPGPWLP</sequence>
<evidence type="ECO:0000313" key="4">
    <source>
        <dbReference type="EMBL" id="CUI14308.1"/>
    </source>
</evidence>
<accession>A0A0S4KF63</accession>
<feature type="region of interest" description="Disordered" evidence="3">
    <location>
        <begin position="700"/>
        <end position="724"/>
    </location>
</feature>
<feature type="region of interest" description="Disordered" evidence="3">
    <location>
        <begin position="636"/>
        <end position="666"/>
    </location>
</feature>
<dbReference type="Pfam" id="PF24681">
    <property type="entry name" value="Kelch_KLHDC2_KLHL20_DRC7"/>
    <property type="match status" value="1"/>
</dbReference>
<gene>
    <name evidence="4" type="ORF">BSAL_84945</name>
</gene>